<evidence type="ECO:0000313" key="1">
    <source>
        <dbReference type="EMBL" id="QNP69193.1"/>
    </source>
</evidence>
<dbReference type="EMBL" id="CP060828">
    <property type="protein sequence ID" value="QNP69193.1"/>
    <property type="molecule type" value="Genomic_DNA"/>
</dbReference>
<protein>
    <submittedName>
        <fullName evidence="1">Uncharacterized protein</fullName>
    </submittedName>
</protein>
<organism evidence="1 2">
    <name type="scientific">Streptomyces roseirectus</name>
    <dbReference type="NCBI Taxonomy" id="2768066"/>
    <lineage>
        <taxon>Bacteria</taxon>
        <taxon>Bacillati</taxon>
        <taxon>Actinomycetota</taxon>
        <taxon>Actinomycetes</taxon>
        <taxon>Kitasatosporales</taxon>
        <taxon>Streptomycetaceae</taxon>
        <taxon>Streptomyces</taxon>
    </lineage>
</organism>
<evidence type="ECO:0000313" key="2">
    <source>
        <dbReference type="Proteomes" id="UP000516052"/>
    </source>
</evidence>
<proteinExistence type="predicted"/>
<keyword evidence="2" id="KW-1185">Reference proteome</keyword>
<sequence length="177" mass="19535">MGLQFHDNEDGTFTGCNDATGFSVTSADEEEVRRLVHKDARRPCGPRLPPPAEGLHRFVLVHEEFEGGSFDDDRYDALRANPPTGCTPINWGCFALSCDRPGRTMLDAITETLREIRRDHGLVMNSLGTGSQEWMDDGKDGYGAQIVAHLVLMARYRAESLGYGHAELVRLLDATGV</sequence>
<dbReference type="Proteomes" id="UP000516052">
    <property type="component" value="Chromosome"/>
</dbReference>
<gene>
    <name evidence="1" type="ORF">IAG44_06880</name>
</gene>
<dbReference type="RefSeq" id="WP_187746232.1">
    <property type="nucleotide sequence ID" value="NZ_CP060828.1"/>
</dbReference>
<dbReference type="KEGG" id="sroi:IAG44_06880"/>
<name>A0A7H0I8S7_9ACTN</name>
<dbReference type="AlphaFoldDB" id="A0A7H0I8S7"/>
<accession>A0A7H0I8S7</accession>
<reference evidence="1 2" key="1">
    <citation type="submission" date="2020-08" db="EMBL/GenBank/DDBJ databases">
        <title>A novel species.</title>
        <authorList>
            <person name="Gao J."/>
        </authorList>
    </citation>
    <scope>NUCLEOTIDE SEQUENCE [LARGE SCALE GENOMIC DNA]</scope>
    <source>
        <strain evidence="1 2">CRXT-G-22</strain>
    </source>
</reference>